<dbReference type="AlphaFoldDB" id="A0A4R9K6U6"/>
<keyword evidence="2" id="KW-1185">Reference proteome</keyword>
<protein>
    <submittedName>
        <fullName evidence="1">Uncharacterized protein</fullName>
    </submittedName>
</protein>
<evidence type="ECO:0000313" key="2">
    <source>
        <dbReference type="Proteomes" id="UP000297693"/>
    </source>
</evidence>
<organism evidence="1 2">
    <name type="scientific">Leptospira ognonensis</name>
    <dbReference type="NCBI Taxonomy" id="2484945"/>
    <lineage>
        <taxon>Bacteria</taxon>
        <taxon>Pseudomonadati</taxon>
        <taxon>Spirochaetota</taxon>
        <taxon>Spirochaetia</taxon>
        <taxon>Leptospirales</taxon>
        <taxon>Leptospiraceae</taxon>
        <taxon>Leptospira</taxon>
    </lineage>
</organism>
<comment type="caution">
    <text evidence="1">The sequence shown here is derived from an EMBL/GenBank/DDBJ whole genome shotgun (WGS) entry which is preliminary data.</text>
</comment>
<name>A0A4R9K6U6_9LEPT</name>
<gene>
    <name evidence="1" type="ORF">EHQ58_05840</name>
</gene>
<evidence type="ECO:0000313" key="1">
    <source>
        <dbReference type="EMBL" id="TGL61296.1"/>
    </source>
</evidence>
<dbReference type="RefSeq" id="WP_135622936.1">
    <property type="nucleotide sequence ID" value="NZ_RQGD01000020.1"/>
</dbReference>
<dbReference type="EMBL" id="RQGD01000020">
    <property type="protein sequence ID" value="TGL61296.1"/>
    <property type="molecule type" value="Genomic_DNA"/>
</dbReference>
<proteinExistence type="predicted"/>
<dbReference type="Proteomes" id="UP000297693">
    <property type="component" value="Unassembled WGS sequence"/>
</dbReference>
<sequence>MPDIQRVESFSDKDYVQWIEISERLFMRVRELEELMMEVRSDLKTYRRVREEWRRCHEEWKQSREAI</sequence>
<accession>A0A4R9K6U6</accession>
<reference evidence="1" key="1">
    <citation type="journal article" date="2019" name="PLoS Negl. Trop. Dis.">
        <title>Revisiting the worldwide diversity of Leptospira species in the environment.</title>
        <authorList>
            <person name="Vincent A.T."/>
            <person name="Schiettekatte O."/>
            <person name="Bourhy P."/>
            <person name="Veyrier F.J."/>
            <person name="Picardeau M."/>
        </authorList>
    </citation>
    <scope>NUCLEOTIDE SEQUENCE [LARGE SCALE GENOMIC DNA]</scope>
    <source>
        <strain evidence="1">201702476</strain>
    </source>
</reference>